<dbReference type="InterPro" id="IPR005123">
    <property type="entry name" value="Oxoglu/Fe-dep_dioxygenase_dom"/>
</dbReference>
<keyword evidence="4" id="KW-0223">Dioxygenase</keyword>
<dbReference type="InterPro" id="IPR032857">
    <property type="entry name" value="ALKBH4"/>
</dbReference>
<name>A0AAV7JZK2_9METZ</name>
<dbReference type="PROSITE" id="PS51471">
    <property type="entry name" value="FE2OG_OXY"/>
    <property type="match status" value="1"/>
</dbReference>
<gene>
    <name evidence="4" type="ORF">LOD99_710</name>
</gene>
<dbReference type="InterPro" id="IPR037151">
    <property type="entry name" value="AlkB-like_sf"/>
</dbReference>
<dbReference type="FunFam" id="2.60.120.590:FF:000019">
    <property type="entry name" value="DNA N6-methyl adenine demethylase"/>
    <property type="match status" value="1"/>
</dbReference>
<dbReference type="PANTHER" id="PTHR12463">
    <property type="entry name" value="OXYGENASE-RELATED"/>
    <property type="match status" value="1"/>
</dbReference>
<dbReference type="PANTHER" id="PTHR12463:SF0">
    <property type="entry name" value="ALPHA-KETOGLUTARATE-DEPENDENT DIOXYGENASE ALKB HOMOLOG 4"/>
    <property type="match status" value="1"/>
</dbReference>
<dbReference type="GO" id="GO:0051213">
    <property type="term" value="F:dioxygenase activity"/>
    <property type="evidence" value="ECO:0007669"/>
    <property type="project" value="UniProtKB-KW"/>
</dbReference>
<keyword evidence="2" id="KW-0479">Metal-binding</keyword>
<evidence type="ECO:0000259" key="3">
    <source>
        <dbReference type="PROSITE" id="PS51471"/>
    </source>
</evidence>
<organism evidence="4 5">
    <name type="scientific">Oopsacas minuta</name>
    <dbReference type="NCBI Taxonomy" id="111878"/>
    <lineage>
        <taxon>Eukaryota</taxon>
        <taxon>Metazoa</taxon>
        <taxon>Porifera</taxon>
        <taxon>Hexactinellida</taxon>
        <taxon>Hexasterophora</taxon>
        <taxon>Lyssacinosida</taxon>
        <taxon>Leucopsacidae</taxon>
        <taxon>Oopsacas</taxon>
    </lineage>
</organism>
<dbReference type="Proteomes" id="UP001165289">
    <property type="component" value="Unassembled WGS sequence"/>
</dbReference>
<sequence>MASVSLESHPIETSVAVTPDKVCECKGIRTCLICEGVKSSKFAPYIDNPNVFYSVCCNCGEAKKYIEPPSEVNLYCNGNTCVKTLKSELLIENLIIEGMVLDGIHLVKEFISELEEIQLISIIDSIEWKNSQSGRRKQNYGPKVNFKRKKLKLGEFTGLPPYAEGLVKKINSLKTFSTFKPVEFCNLEYTAEKGASIDPHYDDKWVWGDRLISISTLSDSVITFYSQDLSVQVALPLPRRSFLGFWGSSRFNWLHGVKRKDIDVRRVSITLRELNKAILDSPDLEEIGDLVIETGSKYHGNPT</sequence>
<dbReference type="Gene3D" id="2.60.120.590">
    <property type="entry name" value="Alpha-ketoglutarate-dependent dioxygenase AlkB-like"/>
    <property type="match status" value="1"/>
</dbReference>
<dbReference type="GO" id="GO:0070988">
    <property type="term" value="P:demethylation"/>
    <property type="evidence" value="ECO:0007669"/>
    <property type="project" value="InterPro"/>
</dbReference>
<comment type="caution">
    <text evidence="4">The sequence shown here is derived from an EMBL/GenBank/DDBJ whole genome shotgun (WGS) entry which is preliminary data.</text>
</comment>
<dbReference type="EMBL" id="JAKMXF010000222">
    <property type="protein sequence ID" value="KAI6654312.1"/>
    <property type="molecule type" value="Genomic_DNA"/>
</dbReference>
<protein>
    <submittedName>
        <fullName evidence="4">Alpha-ketoglutarate-dependent dioxygenase alkB-like protein 4-like</fullName>
    </submittedName>
</protein>
<dbReference type="GO" id="GO:0046872">
    <property type="term" value="F:metal ion binding"/>
    <property type="evidence" value="ECO:0007669"/>
    <property type="project" value="UniProtKB-KW"/>
</dbReference>
<feature type="domain" description="Fe2OG dioxygenase" evidence="3">
    <location>
        <begin position="169"/>
        <end position="275"/>
    </location>
</feature>
<evidence type="ECO:0000313" key="4">
    <source>
        <dbReference type="EMBL" id="KAI6654312.1"/>
    </source>
</evidence>
<evidence type="ECO:0000256" key="1">
    <source>
        <dbReference type="ARBA" id="ARBA00001954"/>
    </source>
</evidence>
<dbReference type="GO" id="GO:0032451">
    <property type="term" value="F:demethylase activity"/>
    <property type="evidence" value="ECO:0007669"/>
    <property type="project" value="TreeGrafter"/>
</dbReference>
<comment type="similarity">
    <text evidence="2">Belongs to the iron/ascorbate-dependent oxidoreductase family.</text>
</comment>
<dbReference type="AlphaFoldDB" id="A0AAV7JZK2"/>
<proteinExistence type="inferred from homology"/>
<evidence type="ECO:0000313" key="5">
    <source>
        <dbReference type="Proteomes" id="UP001165289"/>
    </source>
</evidence>
<keyword evidence="2" id="KW-0560">Oxidoreductase</keyword>
<keyword evidence="5" id="KW-1185">Reference proteome</keyword>
<keyword evidence="2" id="KW-0408">Iron</keyword>
<accession>A0AAV7JZK2</accession>
<dbReference type="SUPFAM" id="SSF51197">
    <property type="entry name" value="Clavaminate synthase-like"/>
    <property type="match status" value="1"/>
</dbReference>
<evidence type="ECO:0000256" key="2">
    <source>
        <dbReference type="RuleBase" id="RU003682"/>
    </source>
</evidence>
<reference evidence="4 5" key="1">
    <citation type="journal article" date="2023" name="BMC Biol.">
        <title>The compact genome of the sponge Oopsacas minuta (Hexactinellida) is lacking key metazoan core genes.</title>
        <authorList>
            <person name="Santini S."/>
            <person name="Schenkelaars Q."/>
            <person name="Jourda C."/>
            <person name="Duchesne M."/>
            <person name="Belahbib H."/>
            <person name="Rocher C."/>
            <person name="Selva M."/>
            <person name="Riesgo A."/>
            <person name="Vervoort M."/>
            <person name="Leys S.P."/>
            <person name="Kodjabachian L."/>
            <person name="Le Bivic A."/>
            <person name="Borchiellini C."/>
            <person name="Claverie J.M."/>
            <person name="Renard E."/>
        </authorList>
    </citation>
    <scope>NUCLEOTIDE SEQUENCE [LARGE SCALE GENOMIC DNA]</scope>
    <source>
        <strain evidence="4">SPO-2</strain>
    </source>
</reference>
<comment type="cofactor">
    <cofactor evidence="1">
        <name>Fe(2+)</name>
        <dbReference type="ChEBI" id="CHEBI:29033"/>
    </cofactor>
</comment>